<sequence>MKKVYFAMLILLVLVLSACQGTDQTPSNNSAHPGQTNSSNTGDLNSDNRSNDSGNESTNESNNGNAASPDNTSDSRHEEEGLVKETQYSSKEEAVNAIENYYEIEQTNVDLGHGIKGHAEGAAGHQYISWNEGKWLIEVNFPNDPEYAVDDYDNGEAMAKTIVSYLEDHFLPPPDERGKIQVNGFREHPETIIQWQKGNKVYVIDQKTADPLDTLQIAVEQADKK</sequence>
<feature type="region of interest" description="Disordered" evidence="1">
    <location>
        <begin position="23"/>
        <end position="90"/>
    </location>
</feature>
<feature type="chain" id="PRO_5039136823" description="Lipoprotein" evidence="2">
    <location>
        <begin position="19"/>
        <end position="225"/>
    </location>
</feature>
<feature type="compositionally biased region" description="Low complexity" evidence="1">
    <location>
        <begin position="51"/>
        <end position="68"/>
    </location>
</feature>
<gene>
    <name evidence="3" type="ORF">J41TS12_26360</name>
</gene>
<evidence type="ECO:0000256" key="1">
    <source>
        <dbReference type="SAM" id="MobiDB-lite"/>
    </source>
</evidence>
<keyword evidence="4" id="KW-1185">Reference proteome</keyword>
<evidence type="ECO:0008006" key="5">
    <source>
        <dbReference type="Google" id="ProtNLM"/>
    </source>
</evidence>
<comment type="caution">
    <text evidence="3">The sequence shown here is derived from an EMBL/GenBank/DDBJ whole genome shotgun (WGS) entry which is preliminary data.</text>
</comment>
<reference evidence="3 4" key="1">
    <citation type="submission" date="2021-03" db="EMBL/GenBank/DDBJ databases">
        <title>Antimicrobial resistance genes in bacteria isolated from Japanese honey, and their potential for conferring macrolide and lincosamide resistance in the American foulbrood pathogen Paenibacillus larvae.</title>
        <authorList>
            <person name="Okamoto M."/>
            <person name="Kumagai M."/>
            <person name="Kanamori H."/>
            <person name="Takamatsu D."/>
        </authorList>
    </citation>
    <scope>NUCLEOTIDE SEQUENCE [LARGE SCALE GENOMIC DNA]</scope>
    <source>
        <strain evidence="3 4">J41TS12</strain>
    </source>
</reference>
<evidence type="ECO:0000313" key="4">
    <source>
        <dbReference type="Proteomes" id="UP000681162"/>
    </source>
</evidence>
<name>A0A919XWQ6_9BACL</name>
<feature type="compositionally biased region" description="Polar residues" evidence="1">
    <location>
        <begin position="23"/>
        <end position="48"/>
    </location>
</feature>
<feature type="signal peptide" evidence="2">
    <location>
        <begin position="1"/>
        <end position="18"/>
    </location>
</feature>
<accession>A0A919XWQ6</accession>
<keyword evidence="2" id="KW-0732">Signal</keyword>
<organism evidence="3 4">
    <name type="scientific">Paenibacillus antibioticophila</name>
    <dbReference type="NCBI Taxonomy" id="1274374"/>
    <lineage>
        <taxon>Bacteria</taxon>
        <taxon>Bacillati</taxon>
        <taxon>Bacillota</taxon>
        <taxon>Bacilli</taxon>
        <taxon>Bacillales</taxon>
        <taxon>Paenibacillaceae</taxon>
        <taxon>Paenibacillus</taxon>
    </lineage>
</organism>
<dbReference type="AlphaFoldDB" id="A0A919XWQ6"/>
<evidence type="ECO:0000256" key="2">
    <source>
        <dbReference type="SAM" id="SignalP"/>
    </source>
</evidence>
<dbReference type="EMBL" id="BORR01000008">
    <property type="protein sequence ID" value="GIO37775.1"/>
    <property type="molecule type" value="Genomic_DNA"/>
</dbReference>
<dbReference type="Proteomes" id="UP000681162">
    <property type="component" value="Unassembled WGS sequence"/>
</dbReference>
<dbReference type="PROSITE" id="PS51257">
    <property type="entry name" value="PROKAR_LIPOPROTEIN"/>
    <property type="match status" value="1"/>
</dbReference>
<proteinExistence type="predicted"/>
<evidence type="ECO:0000313" key="3">
    <source>
        <dbReference type="EMBL" id="GIO37775.1"/>
    </source>
</evidence>
<feature type="compositionally biased region" description="Basic and acidic residues" evidence="1">
    <location>
        <begin position="73"/>
        <end position="83"/>
    </location>
</feature>
<protein>
    <recommendedName>
        <fullName evidence="5">Lipoprotein</fullName>
    </recommendedName>
</protein>